<comment type="caution">
    <text evidence="8">The sequence shown here is derived from an EMBL/GenBank/DDBJ whole genome shotgun (WGS) entry which is preliminary data.</text>
</comment>
<proteinExistence type="predicted"/>
<dbReference type="InterPro" id="IPR050557">
    <property type="entry name" value="RTX_toxin/Mannuronan_C5-epim"/>
</dbReference>
<dbReference type="Proteomes" id="UP001597171">
    <property type="component" value="Unassembled WGS sequence"/>
</dbReference>
<dbReference type="InterPro" id="IPR018511">
    <property type="entry name" value="Hemolysin-typ_Ca-bd_CS"/>
</dbReference>
<dbReference type="SUPFAM" id="SSF51120">
    <property type="entry name" value="beta-Roll"/>
    <property type="match status" value="3"/>
</dbReference>
<protein>
    <submittedName>
        <fullName evidence="8">Calcium-binding protein</fullName>
    </submittedName>
</protein>
<evidence type="ECO:0000313" key="9">
    <source>
        <dbReference type="Proteomes" id="UP001597171"/>
    </source>
</evidence>
<evidence type="ECO:0000256" key="5">
    <source>
        <dbReference type="ARBA" id="ARBA00022737"/>
    </source>
</evidence>
<dbReference type="PROSITE" id="PS00330">
    <property type="entry name" value="HEMOLYSIN_CALCIUM"/>
    <property type="match status" value="2"/>
</dbReference>
<dbReference type="PANTHER" id="PTHR38340:SF1">
    <property type="entry name" value="S-LAYER PROTEIN"/>
    <property type="match status" value="1"/>
</dbReference>
<dbReference type="InterPro" id="IPR003995">
    <property type="entry name" value="RTX_toxin_determinant-A"/>
</dbReference>
<evidence type="ECO:0000256" key="1">
    <source>
        <dbReference type="ARBA" id="ARBA00004370"/>
    </source>
</evidence>
<keyword evidence="3" id="KW-0964">Secreted</keyword>
<evidence type="ECO:0000256" key="6">
    <source>
        <dbReference type="ARBA" id="ARBA00023026"/>
    </source>
</evidence>
<accession>A0ABW3Z7X3</accession>
<evidence type="ECO:0000256" key="2">
    <source>
        <dbReference type="ARBA" id="ARBA00004613"/>
    </source>
</evidence>
<organism evidence="8 9">
    <name type="scientific">Methylopila musalis</name>
    <dbReference type="NCBI Taxonomy" id="1134781"/>
    <lineage>
        <taxon>Bacteria</taxon>
        <taxon>Pseudomonadati</taxon>
        <taxon>Pseudomonadota</taxon>
        <taxon>Alphaproteobacteria</taxon>
        <taxon>Hyphomicrobiales</taxon>
        <taxon>Methylopilaceae</taxon>
        <taxon>Methylopila</taxon>
    </lineage>
</organism>
<dbReference type="EMBL" id="JBHTMX010000076">
    <property type="protein sequence ID" value="MFD1332299.1"/>
    <property type="molecule type" value="Genomic_DNA"/>
</dbReference>
<dbReference type="Gene3D" id="2.150.10.10">
    <property type="entry name" value="Serralysin-like metalloprotease, C-terminal"/>
    <property type="match status" value="5"/>
</dbReference>
<evidence type="ECO:0000313" key="8">
    <source>
        <dbReference type="EMBL" id="MFD1332299.1"/>
    </source>
</evidence>
<keyword evidence="7" id="KW-0472">Membrane</keyword>
<gene>
    <name evidence="8" type="ORF">ACFQ4O_09850</name>
</gene>
<sequence>MARFNVDVGLFGKSAGTSLDYTFDALTYSKSGTASAELSIGGDVLGGHAAVGLDYSFTFGLVAKAHFDLGSSTAALDVDATGETSSRDTVDGVAKAYFDTAGFKLDSFEVEGTGPDLLKSYASVDLIAKLKAEMTGSVGYNIDAYIYSDEGSADFSNITLADIDYSRTILGIVPGAFGGFDGQIYEADFDYGAVKVLVPEFEFGDLETDDTSDAPLGSYSVAIESSPFLEAELDLDKFTALLGLQTSVDEELDLSIVKFGIEVGVLDAKLIGGLSLKQEMTYTPDIDVTLKSSFGETLTGKAGDKFEFETPEGEGWFRVNASYDVTMDVKAVTSLVFNASLGIKIDYGELSAELNIADVYSDKWSLEFALFDETVPLYSTGFELFSNDSAYDLGSFTQSYRVYYEKFVTSASGQTLRLTSHQIALDAGALDNLVTGNTLDNVINGEGGADTISAGWGDDVVDGGAGDDVLNGGRGDDTVSFASALGGVTIDLSAGTAVSGAETDSFTRFENVIGGDHADVILGAGRGGLLEGGAGADRIVGGRSESEGVSVHRDVASYAGSDAGVTVNLTTGVHTGGDADGDTLVDIVNVLGSAHADSLTGDDARNILSGGAGDDQLNGLSGNDRLIGGAGADALDGGDGVDTASYENATAGVAVFLGGLGYGVNLGEAAGDTFVSVENVRGSAFDDYLMGYNAKNVFDGGAGADYMWGGREDGDIVTYARSSAAVSVDLASNVNTGGDAQGDFIRDIANITGSRHADTLAGDDYANVLNGGGGGADTLLGRGGDDILAVTAAPTLVDGGDGTDTLRIASDLSLTLTDATFVDIERIELRVGASVDLSGVSTAVTVQAGKGGGQVIVGGAGADEIRLNGGGEATGGLGDDRLFASRGADLFHFNAAGFGDDVISGFNLQWDRLDFAGHAENRGDLVFSAAADSLGTLITFAGDPAGDSVLLLGLDVAAVAARGDFLFG</sequence>
<keyword evidence="6" id="KW-0843">Virulence</keyword>
<name>A0ABW3Z7X3_9HYPH</name>
<evidence type="ECO:0000256" key="4">
    <source>
        <dbReference type="ARBA" id="ARBA00022656"/>
    </source>
</evidence>
<dbReference type="PRINTS" id="PR00313">
    <property type="entry name" value="CABNDNGRPT"/>
</dbReference>
<dbReference type="PANTHER" id="PTHR38340">
    <property type="entry name" value="S-LAYER PROTEIN"/>
    <property type="match status" value="1"/>
</dbReference>
<evidence type="ECO:0000256" key="7">
    <source>
        <dbReference type="ARBA" id="ARBA00023136"/>
    </source>
</evidence>
<keyword evidence="9" id="KW-1185">Reference proteome</keyword>
<comment type="subcellular location">
    <subcellularLocation>
        <location evidence="1">Membrane</location>
    </subcellularLocation>
    <subcellularLocation>
        <location evidence="2">Secreted</location>
    </subcellularLocation>
</comment>
<keyword evidence="5" id="KW-0677">Repeat</keyword>
<dbReference type="Pfam" id="PF00353">
    <property type="entry name" value="HemolysinCabind"/>
    <property type="match status" value="4"/>
</dbReference>
<dbReference type="PRINTS" id="PR01488">
    <property type="entry name" value="RTXTOXINA"/>
</dbReference>
<keyword evidence="4" id="KW-0800">Toxin</keyword>
<dbReference type="InterPro" id="IPR011049">
    <property type="entry name" value="Serralysin-like_metalloprot_C"/>
</dbReference>
<dbReference type="InterPro" id="IPR001343">
    <property type="entry name" value="Hemolysn_Ca-bd"/>
</dbReference>
<dbReference type="RefSeq" id="WP_378775519.1">
    <property type="nucleotide sequence ID" value="NZ_JBHTMX010000076.1"/>
</dbReference>
<reference evidence="9" key="1">
    <citation type="journal article" date="2019" name="Int. J. Syst. Evol. Microbiol.">
        <title>The Global Catalogue of Microorganisms (GCM) 10K type strain sequencing project: providing services to taxonomists for standard genome sequencing and annotation.</title>
        <authorList>
            <consortium name="The Broad Institute Genomics Platform"/>
            <consortium name="The Broad Institute Genome Sequencing Center for Infectious Disease"/>
            <person name="Wu L."/>
            <person name="Ma J."/>
        </authorList>
    </citation>
    <scope>NUCLEOTIDE SEQUENCE [LARGE SCALE GENOMIC DNA]</scope>
    <source>
        <strain evidence="9">CCUG 61696</strain>
    </source>
</reference>
<evidence type="ECO:0000256" key="3">
    <source>
        <dbReference type="ARBA" id="ARBA00022525"/>
    </source>
</evidence>